<dbReference type="PANTHER" id="PTHR23526">
    <property type="entry name" value="INTEGRAL MEMBRANE TRANSPORT PROTEIN-RELATED"/>
    <property type="match status" value="1"/>
</dbReference>
<keyword evidence="2" id="KW-0472">Membrane</keyword>
<dbReference type="PATRIC" id="fig|1348973.3.peg.1873"/>
<feature type="transmembrane region" description="Helical" evidence="2">
    <location>
        <begin position="354"/>
        <end position="374"/>
    </location>
</feature>
<gene>
    <name evidence="3" type="ORF">M670_01921</name>
</gene>
<feature type="transmembrane region" description="Helical" evidence="2">
    <location>
        <begin position="142"/>
        <end position="166"/>
    </location>
</feature>
<reference evidence="3 4" key="1">
    <citation type="submission" date="2014-04" db="EMBL/GenBank/DDBJ databases">
        <title>Draft genome sequence of Bacillus azotoformans MEV2011, a (co-) denitrifying strain unable to grow in the presence of oxygen.</title>
        <authorList>
            <person name="Nielsen M."/>
            <person name="Schreiber L."/>
            <person name="Finster K."/>
            <person name="Schramm A."/>
        </authorList>
    </citation>
    <scope>NUCLEOTIDE SEQUENCE [LARGE SCALE GENOMIC DNA]</scope>
    <source>
        <strain evidence="3 4">MEV2011</strain>
    </source>
</reference>
<evidence type="ECO:0000256" key="1">
    <source>
        <dbReference type="ARBA" id="ARBA00004651"/>
    </source>
</evidence>
<proteinExistence type="predicted"/>
<feature type="transmembrane region" description="Helical" evidence="2">
    <location>
        <begin position="380"/>
        <end position="398"/>
    </location>
</feature>
<dbReference type="InterPro" id="IPR011701">
    <property type="entry name" value="MFS"/>
</dbReference>
<dbReference type="SUPFAM" id="SSF103473">
    <property type="entry name" value="MFS general substrate transporter"/>
    <property type="match status" value="1"/>
</dbReference>
<feature type="transmembrane region" description="Helical" evidence="2">
    <location>
        <begin position="223"/>
        <end position="247"/>
    </location>
</feature>
<dbReference type="RefSeq" id="WP_035195225.1">
    <property type="nucleotide sequence ID" value="NZ_JJRY01000006.1"/>
</dbReference>
<dbReference type="Gene3D" id="1.20.1250.20">
    <property type="entry name" value="MFS general substrate transporter like domains"/>
    <property type="match status" value="1"/>
</dbReference>
<feature type="transmembrane region" description="Helical" evidence="2">
    <location>
        <begin position="310"/>
        <end position="334"/>
    </location>
</feature>
<evidence type="ECO:0000313" key="3">
    <source>
        <dbReference type="EMBL" id="KEF38710.1"/>
    </source>
</evidence>
<feature type="transmembrane region" description="Helical" evidence="2">
    <location>
        <begin position="55"/>
        <end position="75"/>
    </location>
</feature>
<evidence type="ECO:0000313" key="4">
    <source>
        <dbReference type="Proteomes" id="UP000027936"/>
    </source>
</evidence>
<comment type="caution">
    <text evidence="3">The sequence shown here is derived from an EMBL/GenBank/DDBJ whole genome shotgun (WGS) entry which is preliminary data.</text>
</comment>
<feature type="transmembrane region" description="Helical" evidence="2">
    <location>
        <begin position="82"/>
        <end position="102"/>
    </location>
</feature>
<name>A0A072NZP6_SCHAZ</name>
<evidence type="ECO:0000256" key="2">
    <source>
        <dbReference type="SAM" id="Phobius"/>
    </source>
</evidence>
<keyword evidence="2" id="KW-0812">Transmembrane</keyword>
<dbReference type="GO" id="GO:0022857">
    <property type="term" value="F:transmembrane transporter activity"/>
    <property type="evidence" value="ECO:0007669"/>
    <property type="project" value="InterPro"/>
</dbReference>
<dbReference type="Pfam" id="PF07690">
    <property type="entry name" value="MFS_1"/>
    <property type="match status" value="1"/>
</dbReference>
<feature type="transmembrane region" description="Helical" evidence="2">
    <location>
        <begin position="253"/>
        <end position="273"/>
    </location>
</feature>
<comment type="subcellular location">
    <subcellularLocation>
        <location evidence="1">Cell membrane</location>
        <topology evidence="1">Multi-pass membrane protein</topology>
    </subcellularLocation>
</comment>
<dbReference type="GO" id="GO:0005886">
    <property type="term" value="C:plasma membrane"/>
    <property type="evidence" value="ECO:0007669"/>
    <property type="project" value="UniProtKB-SubCell"/>
</dbReference>
<sequence length="433" mass="48691">MNRFLQKITGHEEVNKEIVFLLLIGGLYSLSIALSNTFVNIYIWKQSGEFTDIALYNLAVVVMQPLTFILAGKWAKKIDRIIVLRLGVIFLSFFYLTVLVSGDNAAGFLLLLGGLLGIGYGFYWLAFNVLTFEITEPETRDFFNGFFGVLTSLTGMIGPILAGWIISSLQAFTGYTTIFSISLGLFVGAVLLSLLIKRRPAHGTYSFKRILQERKNNHNWQRILHASFFQGLREGSFLFVISLWVYITTNSELALGTFGLVNSGVAFVFYFLATKFIKPAHRLKTILIGGLMLYGSVFLIIFDLSFQRLIMYAVVIAIAYPILLVPYMSITYDVIGKAWKAADMRIEYIVVRELYLNSGRVVSILLFLVFVTFINEESGIPIVLAITGAGHLIIYFFFKGIDVKSENPNEMKEKVYSRIPSRRFTDGEGGSPI</sequence>
<feature type="transmembrane region" description="Helical" evidence="2">
    <location>
        <begin position="108"/>
        <end position="130"/>
    </location>
</feature>
<feature type="transmembrane region" description="Helical" evidence="2">
    <location>
        <begin position="172"/>
        <end position="196"/>
    </location>
</feature>
<dbReference type="AlphaFoldDB" id="A0A072NZP6"/>
<organism evidence="3 4">
    <name type="scientific">Schinkia azotoformans MEV2011</name>
    <dbReference type="NCBI Taxonomy" id="1348973"/>
    <lineage>
        <taxon>Bacteria</taxon>
        <taxon>Bacillati</taxon>
        <taxon>Bacillota</taxon>
        <taxon>Bacilli</taxon>
        <taxon>Bacillales</taxon>
        <taxon>Bacillaceae</taxon>
        <taxon>Calidifontibacillus/Schinkia group</taxon>
        <taxon>Schinkia</taxon>
    </lineage>
</organism>
<dbReference type="EMBL" id="JJRY01000006">
    <property type="protein sequence ID" value="KEF38710.1"/>
    <property type="molecule type" value="Genomic_DNA"/>
</dbReference>
<dbReference type="InterPro" id="IPR036259">
    <property type="entry name" value="MFS_trans_sf"/>
</dbReference>
<feature type="transmembrane region" description="Helical" evidence="2">
    <location>
        <begin position="20"/>
        <end position="43"/>
    </location>
</feature>
<protein>
    <submittedName>
        <fullName evidence="3">Major Facilitator Superfamily transporter</fullName>
    </submittedName>
</protein>
<dbReference type="Proteomes" id="UP000027936">
    <property type="component" value="Unassembled WGS sequence"/>
</dbReference>
<dbReference type="OrthoDB" id="2086294at2"/>
<dbReference type="PANTHER" id="PTHR23526:SF2">
    <property type="entry name" value="MAJOR FACILITATOR SUPERFAMILY (MFS) PROFILE DOMAIN-CONTAINING PROTEIN"/>
    <property type="match status" value="1"/>
</dbReference>
<feature type="transmembrane region" description="Helical" evidence="2">
    <location>
        <begin position="285"/>
        <end position="304"/>
    </location>
</feature>
<keyword evidence="2" id="KW-1133">Transmembrane helix</keyword>
<accession>A0A072NZP6</accession>
<dbReference type="InterPro" id="IPR052528">
    <property type="entry name" value="Sugar_transport-like"/>
</dbReference>